<dbReference type="GO" id="GO:0016020">
    <property type="term" value="C:membrane"/>
    <property type="evidence" value="ECO:0007669"/>
    <property type="project" value="UniProtKB-SubCell"/>
</dbReference>
<dbReference type="GO" id="GO:0016887">
    <property type="term" value="F:ATP hydrolysis activity"/>
    <property type="evidence" value="ECO:0007669"/>
    <property type="project" value="InterPro"/>
</dbReference>
<feature type="transmembrane region" description="Helical" evidence="8">
    <location>
        <begin position="202"/>
        <end position="230"/>
    </location>
</feature>
<evidence type="ECO:0000256" key="4">
    <source>
        <dbReference type="ARBA" id="ARBA00022840"/>
    </source>
</evidence>
<dbReference type="Proteomes" id="UP000440578">
    <property type="component" value="Unassembled WGS sequence"/>
</dbReference>
<evidence type="ECO:0000313" key="11">
    <source>
        <dbReference type="Proteomes" id="UP000440578"/>
    </source>
</evidence>
<dbReference type="Pfam" id="PF00005">
    <property type="entry name" value="ABC_tran"/>
    <property type="match status" value="1"/>
</dbReference>
<evidence type="ECO:0000313" key="10">
    <source>
        <dbReference type="EMBL" id="KAF0292616.1"/>
    </source>
</evidence>
<feature type="transmembrane region" description="Helical" evidence="8">
    <location>
        <begin position="1216"/>
        <end position="1238"/>
    </location>
</feature>
<feature type="transmembrane region" description="Helical" evidence="8">
    <location>
        <begin position="318"/>
        <end position="335"/>
    </location>
</feature>
<keyword evidence="3" id="KW-0547">Nucleotide-binding</keyword>
<feature type="region of interest" description="Disordered" evidence="7">
    <location>
        <begin position="450"/>
        <end position="472"/>
    </location>
</feature>
<dbReference type="EMBL" id="VIIS01001802">
    <property type="protein sequence ID" value="KAF0292616.1"/>
    <property type="molecule type" value="Genomic_DNA"/>
</dbReference>
<dbReference type="Pfam" id="PF12698">
    <property type="entry name" value="ABC2_membrane_3"/>
    <property type="match status" value="2"/>
</dbReference>
<dbReference type="GO" id="GO:0005524">
    <property type="term" value="F:ATP binding"/>
    <property type="evidence" value="ECO:0007669"/>
    <property type="project" value="UniProtKB-KW"/>
</dbReference>
<dbReference type="GO" id="GO:0005319">
    <property type="term" value="F:lipid transporter activity"/>
    <property type="evidence" value="ECO:0007669"/>
    <property type="project" value="TreeGrafter"/>
</dbReference>
<keyword evidence="4 10" id="KW-0067">ATP-binding</keyword>
<comment type="subcellular location">
    <subcellularLocation>
        <location evidence="1">Membrane</location>
        <topology evidence="1">Multi-pass membrane protein</topology>
    </subcellularLocation>
</comment>
<feature type="domain" description="ABC transporter" evidence="9">
    <location>
        <begin position="484"/>
        <end position="696"/>
    </location>
</feature>
<evidence type="ECO:0000256" key="1">
    <source>
        <dbReference type="ARBA" id="ARBA00004141"/>
    </source>
</evidence>
<dbReference type="InterPro" id="IPR003439">
    <property type="entry name" value="ABC_transporter-like_ATP-bd"/>
</dbReference>
<feature type="compositionally biased region" description="Polar residues" evidence="7">
    <location>
        <begin position="753"/>
        <end position="770"/>
    </location>
</feature>
<name>A0A6A4VDR3_AMPAM</name>
<dbReference type="PROSITE" id="PS00211">
    <property type="entry name" value="ABC_TRANSPORTER_1"/>
    <property type="match status" value="1"/>
</dbReference>
<protein>
    <submittedName>
        <fullName evidence="10">ATP-binding cassette sub-family A member 2</fullName>
    </submittedName>
</protein>
<feature type="transmembrane region" description="Helical" evidence="8">
    <location>
        <begin position="394"/>
        <end position="417"/>
    </location>
</feature>
<comment type="caution">
    <text evidence="10">The sequence shown here is derived from an EMBL/GenBank/DDBJ whole genome shotgun (WGS) entry which is preliminary data.</text>
</comment>
<keyword evidence="5 8" id="KW-1133">Transmembrane helix</keyword>
<feature type="region of interest" description="Disordered" evidence="7">
    <location>
        <begin position="849"/>
        <end position="886"/>
    </location>
</feature>
<keyword evidence="6 8" id="KW-0472">Membrane</keyword>
<feature type="transmembrane region" description="Helical" evidence="8">
    <location>
        <begin position="285"/>
        <end position="306"/>
    </location>
</feature>
<dbReference type="Gene3D" id="3.40.50.300">
    <property type="entry name" value="P-loop containing nucleotide triphosphate hydrolases"/>
    <property type="match status" value="1"/>
</dbReference>
<evidence type="ECO:0000256" key="7">
    <source>
        <dbReference type="SAM" id="MobiDB-lite"/>
    </source>
</evidence>
<keyword evidence="2 8" id="KW-0812">Transmembrane</keyword>
<evidence type="ECO:0000256" key="5">
    <source>
        <dbReference type="ARBA" id="ARBA00022989"/>
    </source>
</evidence>
<feature type="transmembrane region" description="Helical" evidence="8">
    <location>
        <begin position="251"/>
        <end position="279"/>
    </location>
</feature>
<dbReference type="SUPFAM" id="SSF52540">
    <property type="entry name" value="P-loop containing nucleoside triphosphate hydrolases"/>
    <property type="match status" value="1"/>
</dbReference>
<keyword evidence="11" id="KW-1185">Reference proteome</keyword>
<feature type="region of interest" description="Disordered" evidence="7">
    <location>
        <begin position="699"/>
        <end position="722"/>
    </location>
</feature>
<evidence type="ECO:0000259" key="9">
    <source>
        <dbReference type="PROSITE" id="PS50893"/>
    </source>
</evidence>
<evidence type="ECO:0000256" key="8">
    <source>
        <dbReference type="SAM" id="Phobius"/>
    </source>
</evidence>
<dbReference type="GO" id="GO:0140359">
    <property type="term" value="F:ABC-type transporter activity"/>
    <property type="evidence" value="ECO:0007669"/>
    <property type="project" value="InterPro"/>
</dbReference>
<dbReference type="PANTHER" id="PTHR19229:SF250">
    <property type="entry name" value="ABC TRANSPORTER DOMAIN-CONTAINING PROTEIN-RELATED"/>
    <property type="match status" value="1"/>
</dbReference>
<dbReference type="PANTHER" id="PTHR19229">
    <property type="entry name" value="ATP-BINDING CASSETTE TRANSPORTER SUBFAMILY A ABCA"/>
    <property type="match status" value="1"/>
</dbReference>
<dbReference type="OrthoDB" id="10255969at2759"/>
<dbReference type="InterPro" id="IPR017871">
    <property type="entry name" value="ABC_transporter-like_CS"/>
</dbReference>
<proteinExistence type="predicted"/>
<dbReference type="InterPro" id="IPR027417">
    <property type="entry name" value="P-loop_NTPase"/>
</dbReference>
<gene>
    <name evidence="10" type="primary">ABCA2</name>
    <name evidence="10" type="ORF">FJT64_009434</name>
</gene>
<dbReference type="InterPro" id="IPR026082">
    <property type="entry name" value="ABCA"/>
</dbReference>
<dbReference type="CDD" id="cd03263">
    <property type="entry name" value="ABC_subfamily_A"/>
    <property type="match status" value="1"/>
</dbReference>
<accession>A0A6A4VDR3</accession>
<evidence type="ECO:0000256" key="6">
    <source>
        <dbReference type="ARBA" id="ARBA00023136"/>
    </source>
</evidence>
<evidence type="ECO:0000256" key="2">
    <source>
        <dbReference type="ARBA" id="ARBA00022692"/>
    </source>
</evidence>
<sequence>MITTNTRIPFAPNTTQAWRIVRKVNETMDYVAGLSDAARLWLQSPPPPDHTLPVPAAQLTLISCAWLQLMGGADLDWFRPFPTEEAAVQYFLGEGDTTAAADNATVFAVLAFDLPPDDSLPSHLTYKIRQNASLTANTAVVRDRAWLPGPRSWDYNYYEFGFSWLQDLVERAVTSLHAGRPVLEPASAVQEMPYPCFIRDSFLFYLQTVMPLCVTLGWVCGVTLQVLLLVQEREDRLREVMLTLGISVSAVRLSWVLTALVVTLPSVVAVTLVLCYGGILRYSSVSLVFCLLMLFAADNIAVAHLLSALCPGRARTAAAASTILYFLAYVPYIYVSVIENTAMQPVSTPVKVITCLLSPSAFNLAFKYVGFYEQQGSGVDWSTWTVSPVENDQFSLALTMLLMLLDILLYAIVIWYAEAVCPGSAGVPQPWYFPVTLRYWCPSAVRDGGRRAGEEGSGAEDGPTEDGEAGLLSEREPSDLKLAVELSGVSWRFRGQPRPAVDQLSLRLYQGQVTALLGHNGAGKTTTMSMLCGLLPCQSGSVTVYGLDTRRELSEVRRALGFCPQQDVLVDGLTPAEHLWMYARVRGATDDEADMEVISVLADIDLLTRRDLDVRHLSGGQRRKLSVAIAFLGGSRRDLAWGGALRRTILLCTHHMEEADMLSNRIAIVADGRVRCVGSPMFLRRQLGADYHLHVVRTVPTSSPGEEHNELTSGPGEGEEGLQTASLATPEITNVTESSPEDTKSPPGVTAVTGATSHPTSTEDSAVDSNAASVLSLLRRRCAGVRLLRTSAHELHFLLPPVAAAGAAAGGSGLPELLEELQRHGHRLGVTSYGLQTTSMEDVFLRLTRHSNGAPEPPPDPDSDRATPPPCDVTAAADVTPRSDVTEPPLSGRRLLWQQFVAVLLKRFYCTRRNWSLLISQVLLPAFFTFLAMSVAIVAPVVTDKPALVMAPTQYFNYSWPDVVPVATNRLDVLNPGFTTDASSTNVSHTLRLVSGLGATCVLRDPHNASAGFDPLCDTVRHHGDVSGQLVFRRRERSLTRRRRRSAGQLTTMPPSQQRLYPECRCRADGAGQECRVGGYSLPVSWPVTTGDLLQNITGQPETEFYRATTDIYRLRRYGGLSLGLVHDVTPPQFGQGLSTRLRRTAVRRLAKAWFNNKGFHAVPAFVNAINNAVLRANLPASAGDPAGYGITCVNHPLPRTSTFFLEEQIRQGTDVLIALMVLVAQSFVPASLVLALVQERRRRTKHLQLLCGLDGTVYWLANYCWDLLNCSLPSAACVLIIVAFGDPAYASASNLPAVALLIFLYG</sequence>
<dbReference type="SMART" id="SM00382">
    <property type="entry name" value="AAA"/>
    <property type="match status" value="1"/>
</dbReference>
<dbReference type="PROSITE" id="PS50893">
    <property type="entry name" value="ABC_TRANSPORTER_2"/>
    <property type="match status" value="1"/>
</dbReference>
<feature type="region of interest" description="Disordered" evidence="7">
    <location>
        <begin position="734"/>
        <end position="770"/>
    </location>
</feature>
<organism evidence="10 11">
    <name type="scientific">Amphibalanus amphitrite</name>
    <name type="common">Striped barnacle</name>
    <name type="synonym">Balanus amphitrite</name>
    <dbReference type="NCBI Taxonomy" id="1232801"/>
    <lineage>
        <taxon>Eukaryota</taxon>
        <taxon>Metazoa</taxon>
        <taxon>Ecdysozoa</taxon>
        <taxon>Arthropoda</taxon>
        <taxon>Crustacea</taxon>
        <taxon>Multicrustacea</taxon>
        <taxon>Cirripedia</taxon>
        <taxon>Thoracica</taxon>
        <taxon>Thoracicalcarea</taxon>
        <taxon>Balanomorpha</taxon>
        <taxon>Balanoidea</taxon>
        <taxon>Balanidae</taxon>
        <taxon>Amphibalaninae</taxon>
        <taxon>Amphibalanus</taxon>
    </lineage>
</organism>
<reference evidence="10 11" key="1">
    <citation type="submission" date="2019-07" db="EMBL/GenBank/DDBJ databases">
        <title>Draft genome assembly of a fouling barnacle, Amphibalanus amphitrite (Darwin, 1854): The first reference genome for Thecostraca.</title>
        <authorList>
            <person name="Kim W."/>
        </authorList>
    </citation>
    <scope>NUCLEOTIDE SEQUENCE [LARGE SCALE GENOMIC DNA]</scope>
    <source>
        <strain evidence="10">SNU_AA5</strain>
        <tissue evidence="10">Soma without cirri and trophi</tissue>
    </source>
</reference>
<dbReference type="InterPro" id="IPR013525">
    <property type="entry name" value="ABC2_TM"/>
</dbReference>
<dbReference type="InterPro" id="IPR003593">
    <property type="entry name" value="AAA+_ATPase"/>
</dbReference>
<evidence type="ECO:0000256" key="3">
    <source>
        <dbReference type="ARBA" id="ARBA00022741"/>
    </source>
</evidence>